<protein>
    <submittedName>
        <fullName evidence="1">Predicted protein</fullName>
    </submittedName>
</protein>
<accession>D7M7Q6</accession>
<dbReference type="EMBL" id="GL348718">
    <property type="protein sequence ID" value="EFH48624.1"/>
    <property type="molecule type" value="Genomic_DNA"/>
</dbReference>
<evidence type="ECO:0000313" key="1">
    <source>
        <dbReference type="EMBL" id="EFH48624.1"/>
    </source>
</evidence>
<keyword evidence="2" id="KW-1185">Reference proteome</keyword>
<sequence length="57" mass="6736">MKLESESFQLNLCSIFLYNAVIFERKPSQDLKLSLLNLIRSDRRKTKKSQSSMEEKL</sequence>
<dbReference type="Gramene" id="scaffold_603111.1">
    <property type="protein sequence ID" value="scaffold_603111.1"/>
    <property type="gene ID" value="scaffold_603111.1"/>
</dbReference>
<evidence type="ECO:0000313" key="2">
    <source>
        <dbReference type="Proteomes" id="UP000008694"/>
    </source>
</evidence>
<name>D7M7Q6_ARALL</name>
<dbReference type="HOGENOM" id="CLU_2999190_0_0_1"/>
<gene>
    <name evidence="1" type="ORF">ARALYDRAFT_911054</name>
</gene>
<proteinExistence type="predicted"/>
<organism evidence="2">
    <name type="scientific">Arabidopsis lyrata subsp. lyrata</name>
    <name type="common">Lyre-leaved rock-cress</name>
    <dbReference type="NCBI Taxonomy" id="81972"/>
    <lineage>
        <taxon>Eukaryota</taxon>
        <taxon>Viridiplantae</taxon>
        <taxon>Streptophyta</taxon>
        <taxon>Embryophyta</taxon>
        <taxon>Tracheophyta</taxon>
        <taxon>Spermatophyta</taxon>
        <taxon>Magnoliopsida</taxon>
        <taxon>eudicotyledons</taxon>
        <taxon>Gunneridae</taxon>
        <taxon>Pentapetalae</taxon>
        <taxon>rosids</taxon>
        <taxon>malvids</taxon>
        <taxon>Brassicales</taxon>
        <taxon>Brassicaceae</taxon>
        <taxon>Camelineae</taxon>
        <taxon>Arabidopsis</taxon>
    </lineage>
</organism>
<dbReference type="Proteomes" id="UP000008694">
    <property type="component" value="Unassembled WGS sequence"/>
</dbReference>
<dbReference type="AlphaFoldDB" id="D7M7Q6"/>
<reference evidence="2" key="1">
    <citation type="journal article" date="2011" name="Nat. Genet.">
        <title>The Arabidopsis lyrata genome sequence and the basis of rapid genome size change.</title>
        <authorList>
            <person name="Hu T.T."/>
            <person name="Pattyn P."/>
            <person name="Bakker E.G."/>
            <person name="Cao J."/>
            <person name="Cheng J.-F."/>
            <person name="Clark R.M."/>
            <person name="Fahlgren N."/>
            <person name="Fawcett J.A."/>
            <person name="Grimwood J."/>
            <person name="Gundlach H."/>
            <person name="Haberer G."/>
            <person name="Hollister J.D."/>
            <person name="Ossowski S."/>
            <person name="Ottilar R.P."/>
            <person name="Salamov A.A."/>
            <person name="Schneeberger K."/>
            <person name="Spannagl M."/>
            <person name="Wang X."/>
            <person name="Yang L."/>
            <person name="Nasrallah M.E."/>
            <person name="Bergelson J."/>
            <person name="Carrington J.C."/>
            <person name="Gaut B.S."/>
            <person name="Schmutz J."/>
            <person name="Mayer K.F.X."/>
            <person name="Van de Peer Y."/>
            <person name="Grigoriev I.V."/>
            <person name="Nordborg M."/>
            <person name="Weigel D."/>
            <person name="Guo Y.-L."/>
        </authorList>
    </citation>
    <scope>NUCLEOTIDE SEQUENCE [LARGE SCALE GENOMIC DNA]</scope>
    <source>
        <strain evidence="2">cv. MN47</strain>
    </source>
</reference>